<organism evidence="2 3">
    <name type="scientific">Chelonia mydas</name>
    <name type="common">Green sea-turtle</name>
    <name type="synonym">Chelonia agassizi</name>
    <dbReference type="NCBI Taxonomy" id="8469"/>
    <lineage>
        <taxon>Eukaryota</taxon>
        <taxon>Metazoa</taxon>
        <taxon>Chordata</taxon>
        <taxon>Craniata</taxon>
        <taxon>Vertebrata</taxon>
        <taxon>Euteleostomi</taxon>
        <taxon>Archelosauria</taxon>
        <taxon>Testudinata</taxon>
        <taxon>Testudines</taxon>
        <taxon>Cryptodira</taxon>
        <taxon>Durocryptodira</taxon>
        <taxon>Americhelydia</taxon>
        <taxon>Chelonioidea</taxon>
        <taxon>Cheloniidae</taxon>
        <taxon>Chelonia</taxon>
    </lineage>
</organism>
<evidence type="ECO:0000256" key="1">
    <source>
        <dbReference type="SAM" id="MobiDB-lite"/>
    </source>
</evidence>
<keyword evidence="3" id="KW-1185">Reference proteome</keyword>
<feature type="region of interest" description="Disordered" evidence="1">
    <location>
        <begin position="42"/>
        <end position="89"/>
    </location>
</feature>
<evidence type="ECO:0000313" key="3">
    <source>
        <dbReference type="Proteomes" id="UP000031443"/>
    </source>
</evidence>
<dbReference type="EMBL" id="KB480854">
    <property type="protein sequence ID" value="EMP41918.1"/>
    <property type="molecule type" value="Genomic_DNA"/>
</dbReference>
<name>M7CB51_CHEMY</name>
<proteinExistence type="predicted"/>
<evidence type="ECO:0000313" key="2">
    <source>
        <dbReference type="EMBL" id="EMP41918.1"/>
    </source>
</evidence>
<dbReference type="Proteomes" id="UP000031443">
    <property type="component" value="Unassembled WGS sequence"/>
</dbReference>
<protein>
    <submittedName>
        <fullName evidence="2">Uncharacterized protein</fullName>
    </submittedName>
</protein>
<dbReference type="AlphaFoldDB" id="M7CB51"/>
<reference evidence="3" key="1">
    <citation type="journal article" date="2013" name="Nat. Genet.">
        <title>The draft genomes of soft-shell turtle and green sea turtle yield insights into the development and evolution of the turtle-specific body plan.</title>
        <authorList>
            <person name="Wang Z."/>
            <person name="Pascual-Anaya J."/>
            <person name="Zadissa A."/>
            <person name="Li W."/>
            <person name="Niimura Y."/>
            <person name="Huang Z."/>
            <person name="Li C."/>
            <person name="White S."/>
            <person name="Xiong Z."/>
            <person name="Fang D."/>
            <person name="Wang B."/>
            <person name="Ming Y."/>
            <person name="Chen Y."/>
            <person name="Zheng Y."/>
            <person name="Kuraku S."/>
            <person name="Pignatelli M."/>
            <person name="Herrero J."/>
            <person name="Beal K."/>
            <person name="Nozawa M."/>
            <person name="Li Q."/>
            <person name="Wang J."/>
            <person name="Zhang H."/>
            <person name="Yu L."/>
            <person name="Shigenobu S."/>
            <person name="Wang J."/>
            <person name="Liu J."/>
            <person name="Flicek P."/>
            <person name="Searle S."/>
            <person name="Wang J."/>
            <person name="Kuratani S."/>
            <person name="Yin Y."/>
            <person name="Aken B."/>
            <person name="Zhang G."/>
            <person name="Irie N."/>
        </authorList>
    </citation>
    <scope>NUCLEOTIDE SEQUENCE [LARGE SCALE GENOMIC DNA]</scope>
</reference>
<gene>
    <name evidence="2" type="ORF">UY3_00761</name>
</gene>
<sequence>MGMHETGNATDCQQNCISAVSWSTGVNRRALCGRFSRSSLDSLNRPPLHRSQQRRSLSPLNCCRRRKPQQREDRQSCRRIAAGRRRKLPQQEEQRSCCRIATVGHGLPPHSKCRPKHLLGKLVPGASPVRGGQAYSDPLILGL</sequence>
<accession>M7CB51</accession>